<dbReference type="SUPFAM" id="SSF53474">
    <property type="entry name" value="alpha/beta-Hydrolases"/>
    <property type="match status" value="1"/>
</dbReference>
<dbReference type="EMBL" id="CP093846">
    <property type="protein sequence ID" value="UNS99130.1"/>
    <property type="molecule type" value="Genomic_DNA"/>
</dbReference>
<dbReference type="Gene3D" id="3.40.50.1820">
    <property type="entry name" value="alpha/beta hydrolase"/>
    <property type="match status" value="1"/>
</dbReference>
<evidence type="ECO:0000259" key="2">
    <source>
        <dbReference type="Pfam" id="PF07859"/>
    </source>
</evidence>
<dbReference type="Proteomes" id="UP001202244">
    <property type="component" value="Chromosome"/>
</dbReference>
<dbReference type="Pfam" id="PF07859">
    <property type="entry name" value="Abhydrolase_3"/>
    <property type="match status" value="1"/>
</dbReference>
<keyword evidence="4" id="KW-1185">Reference proteome</keyword>
<feature type="compositionally biased region" description="Gly residues" evidence="1">
    <location>
        <begin position="141"/>
        <end position="151"/>
    </location>
</feature>
<dbReference type="RefSeq" id="WP_242754625.1">
    <property type="nucleotide sequence ID" value="NZ_CP093846.1"/>
</dbReference>
<dbReference type="GO" id="GO:0016787">
    <property type="term" value="F:hydrolase activity"/>
    <property type="evidence" value="ECO:0007669"/>
    <property type="project" value="UniProtKB-KW"/>
</dbReference>
<feature type="region of interest" description="Disordered" evidence="1">
    <location>
        <begin position="77"/>
        <end position="151"/>
    </location>
</feature>
<gene>
    <name evidence="3" type="ORF">MMF93_23695</name>
</gene>
<organism evidence="3 4">
    <name type="scientific">Streptomyces tubbatahanensis</name>
    <dbReference type="NCBI Taxonomy" id="2923272"/>
    <lineage>
        <taxon>Bacteria</taxon>
        <taxon>Bacillati</taxon>
        <taxon>Actinomycetota</taxon>
        <taxon>Actinomycetes</taxon>
        <taxon>Kitasatosporales</taxon>
        <taxon>Streptomycetaceae</taxon>
        <taxon>Streptomyces</taxon>
    </lineage>
</organism>
<feature type="domain" description="Alpha/beta hydrolase fold-3" evidence="2">
    <location>
        <begin position="42"/>
        <end position="120"/>
    </location>
</feature>
<protein>
    <submittedName>
        <fullName evidence="3">Alpha/beta hydrolase</fullName>
    </submittedName>
</protein>
<proteinExistence type="predicted"/>
<feature type="compositionally biased region" description="Basic and acidic residues" evidence="1">
    <location>
        <begin position="90"/>
        <end position="99"/>
    </location>
</feature>
<evidence type="ECO:0000256" key="1">
    <source>
        <dbReference type="SAM" id="MobiDB-lite"/>
    </source>
</evidence>
<reference evidence="3 4" key="1">
    <citation type="journal article" date="2023" name="Microbiol. Spectr.">
        <title>Synergy between Genome Mining, Metabolomics, and Bioinformatics Uncovers Antibacterial Chlorinated Carbazole Alkaloids and Their Biosynthetic Gene Cluster from Streptomyces tubbatahanensis sp. nov., a Novel Actinomycete Isolated from Sulu Sea, Philippines.</title>
        <authorList>
            <person name="Tenebro C.P."/>
            <person name="Trono D.J.V.L."/>
            <person name="Balida L.A.P."/>
            <person name="Bayog L.K.A."/>
            <person name="Bruna J.R."/>
            <person name="Sabido E.M."/>
            <person name="Caspe D.P.C."/>
            <person name="de Los Santos E.L.C."/>
            <person name="Saludes J.P."/>
            <person name="Dalisay D.S."/>
        </authorList>
    </citation>
    <scope>NUCLEOTIDE SEQUENCE [LARGE SCALE GENOMIC DNA]</scope>
    <source>
        <strain evidence="3 4">DSD3025</strain>
    </source>
</reference>
<keyword evidence="3" id="KW-0378">Hydrolase</keyword>
<name>A0ABY3XXL6_9ACTN</name>
<accession>A0ABY3XXL6</accession>
<dbReference type="InterPro" id="IPR013094">
    <property type="entry name" value="AB_hydrolase_3"/>
</dbReference>
<dbReference type="InterPro" id="IPR029058">
    <property type="entry name" value="AB_hydrolase_fold"/>
</dbReference>
<evidence type="ECO:0000313" key="4">
    <source>
        <dbReference type="Proteomes" id="UP001202244"/>
    </source>
</evidence>
<evidence type="ECO:0000313" key="3">
    <source>
        <dbReference type="EMBL" id="UNS99130.1"/>
    </source>
</evidence>
<sequence>MRITSTSQVFAFRLQENSPRCRERDRSSGSGTELPAERVGELRCLWTVYPGTDQQALRRYSPGAGPGIVIEKARERYRATRGPSASGPGRFRDPLRADFRGLPPTVVATAEYDPLRDEGLSEPGCRASRVLRASRPRTPGGSAGQTGPPGG</sequence>